<keyword evidence="3" id="KW-1185">Reference proteome</keyword>
<evidence type="ECO:0000313" key="3">
    <source>
        <dbReference type="Proteomes" id="UP000240883"/>
    </source>
</evidence>
<protein>
    <submittedName>
        <fullName evidence="2">Uncharacterized protein</fullName>
    </submittedName>
</protein>
<evidence type="ECO:0000256" key="1">
    <source>
        <dbReference type="SAM" id="MobiDB-lite"/>
    </source>
</evidence>
<feature type="region of interest" description="Disordered" evidence="1">
    <location>
        <begin position="23"/>
        <end position="69"/>
    </location>
</feature>
<feature type="compositionally biased region" description="Low complexity" evidence="1">
    <location>
        <begin position="25"/>
        <end position="57"/>
    </location>
</feature>
<name>A0A2T2P7Q9_CORCC</name>
<evidence type="ECO:0000313" key="2">
    <source>
        <dbReference type="EMBL" id="PSN73707.1"/>
    </source>
</evidence>
<organism evidence="2 3">
    <name type="scientific">Corynespora cassiicola Philippines</name>
    <dbReference type="NCBI Taxonomy" id="1448308"/>
    <lineage>
        <taxon>Eukaryota</taxon>
        <taxon>Fungi</taxon>
        <taxon>Dikarya</taxon>
        <taxon>Ascomycota</taxon>
        <taxon>Pezizomycotina</taxon>
        <taxon>Dothideomycetes</taxon>
        <taxon>Pleosporomycetidae</taxon>
        <taxon>Pleosporales</taxon>
        <taxon>Corynesporascaceae</taxon>
        <taxon>Corynespora</taxon>
    </lineage>
</organism>
<dbReference type="AlphaFoldDB" id="A0A2T2P7Q9"/>
<sequence>MALKISTRLYTIVERPQQEAYHDVSSCPSFASRSSSTSSTSTVSESSSCSSETSYSSIPTPDPQTPLSPCELTLAKRTMQMFLNQELEIKRLHQIIDKTGRTLDAPEQILTSMVTHHNISLPSLARQIEIRLHNIFASCYTARGAPRPHQTSTLFANRIHAQFKPLIHAVDRIRRSAQAGALELALYLGLEIAKFGFKIAVASAGQCGCSIVQMIQ</sequence>
<dbReference type="Proteomes" id="UP000240883">
    <property type="component" value="Unassembled WGS sequence"/>
</dbReference>
<reference evidence="2 3" key="1">
    <citation type="journal article" date="2018" name="Front. Microbiol.">
        <title>Genome-Wide Analysis of Corynespora cassiicola Leaf Fall Disease Putative Effectors.</title>
        <authorList>
            <person name="Lopez D."/>
            <person name="Ribeiro S."/>
            <person name="Label P."/>
            <person name="Fumanal B."/>
            <person name="Venisse J.S."/>
            <person name="Kohler A."/>
            <person name="de Oliveira R.R."/>
            <person name="Labutti K."/>
            <person name="Lipzen A."/>
            <person name="Lail K."/>
            <person name="Bauer D."/>
            <person name="Ohm R.A."/>
            <person name="Barry K.W."/>
            <person name="Spatafora J."/>
            <person name="Grigoriev I.V."/>
            <person name="Martin F.M."/>
            <person name="Pujade-Renaud V."/>
        </authorList>
    </citation>
    <scope>NUCLEOTIDE SEQUENCE [LARGE SCALE GENOMIC DNA]</scope>
    <source>
        <strain evidence="2 3">Philippines</strain>
    </source>
</reference>
<dbReference type="EMBL" id="KZ678129">
    <property type="protein sequence ID" value="PSN73707.1"/>
    <property type="molecule type" value="Genomic_DNA"/>
</dbReference>
<accession>A0A2T2P7Q9</accession>
<gene>
    <name evidence="2" type="ORF">BS50DRAFT_672519</name>
</gene>
<proteinExistence type="predicted"/>